<accession>A0ABN0STX6</accession>
<proteinExistence type="predicted"/>
<reference evidence="1 2" key="1">
    <citation type="journal article" date="2019" name="Int. J. Syst. Evol. Microbiol.">
        <title>The Global Catalogue of Microorganisms (GCM) 10K type strain sequencing project: providing services to taxonomists for standard genome sequencing and annotation.</title>
        <authorList>
            <consortium name="The Broad Institute Genomics Platform"/>
            <consortium name="The Broad Institute Genome Sequencing Center for Infectious Disease"/>
            <person name="Wu L."/>
            <person name="Ma J."/>
        </authorList>
    </citation>
    <scope>NUCLEOTIDE SEQUENCE [LARGE SCALE GENOMIC DNA]</scope>
    <source>
        <strain evidence="1 2">JCM 16211</strain>
    </source>
</reference>
<name>A0ABN0STX6_9GAMM</name>
<organism evidence="1 2">
    <name type="scientific">Kangiella japonica</name>
    <dbReference type="NCBI Taxonomy" id="647384"/>
    <lineage>
        <taxon>Bacteria</taxon>
        <taxon>Pseudomonadati</taxon>
        <taxon>Pseudomonadota</taxon>
        <taxon>Gammaproteobacteria</taxon>
        <taxon>Kangiellales</taxon>
        <taxon>Kangiellaceae</taxon>
        <taxon>Kangiella</taxon>
    </lineage>
</organism>
<dbReference type="Proteomes" id="UP001501221">
    <property type="component" value="Unassembled WGS sequence"/>
</dbReference>
<gene>
    <name evidence="1" type="ORF">GCM10009123_03320</name>
</gene>
<keyword evidence="2" id="KW-1185">Reference proteome</keyword>
<evidence type="ECO:0000313" key="1">
    <source>
        <dbReference type="EMBL" id="GAA0199320.1"/>
    </source>
</evidence>
<sequence length="49" mass="5558">MHKNITAMRHRPPYNGVGWLADTANYACLKPPQIIKTESTTNTKTMTVR</sequence>
<protein>
    <submittedName>
        <fullName evidence="1">Uncharacterized protein</fullName>
    </submittedName>
</protein>
<evidence type="ECO:0000313" key="2">
    <source>
        <dbReference type="Proteomes" id="UP001501221"/>
    </source>
</evidence>
<dbReference type="EMBL" id="BAAAFM010000001">
    <property type="protein sequence ID" value="GAA0199320.1"/>
    <property type="molecule type" value="Genomic_DNA"/>
</dbReference>
<comment type="caution">
    <text evidence="1">The sequence shown here is derived from an EMBL/GenBank/DDBJ whole genome shotgun (WGS) entry which is preliminary data.</text>
</comment>